<keyword evidence="3" id="KW-1185">Reference proteome</keyword>
<name>A0A9Q3K133_9BASI</name>
<organism evidence="2 3">
    <name type="scientific">Austropuccinia psidii MF-1</name>
    <dbReference type="NCBI Taxonomy" id="1389203"/>
    <lineage>
        <taxon>Eukaryota</taxon>
        <taxon>Fungi</taxon>
        <taxon>Dikarya</taxon>
        <taxon>Basidiomycota</taxon>
        <taxon>Pucciniomycotina</taxon>
        <taxon>Pucciniomycetes</taxon>
        <taxon>Pucciniales</taxon>
        <taxon>Sphaerophragmiaceae</taxon>
        <taxon>Austropuccinia</taxon>
    </lineage>
</organism>
<sequence>MPCKQTLRQPTPGPNFSQLWEDLFSEPSQHNEPPIPGAGQASDSQLPSYENYLTCEPEPEVVPTQSSEDPFASPATPRSFIIINDMPVRTPLPLHSPHSSDEALQEFTDL</sequence>
<gene>
    <name evidence="2" type="ORF">O181_112768</name>
</gene>
<feature type="compositionally biased region" description="Polar residues" evidence="1">
    <location>
        <begin position="1"/>
        <end position="18"/>
    </location>
</feature>
<reference evidence="2" key="1">
    <citation type="submission" date="2021-03" db="EMBL/GenBank/DDBJ databases">
        <title>Draft genome sequence of rust myrtle Austropuccinia psidii MF-1, a brazilian biotype.</title>
        <authorList>
            <person name="Quecine M.C."/>
            <person name="Pachon D.M.R."/>
            <person name="Bonatelli M.L."/>
            <person name="Correr F.H."/>
            <person name="Franceschini L.M."/>
            <person name="Leite T.F."/>
            <person name="Margarido G.R.A."/>
            <person name="Almeida C.A."/>
            <person name="Ferrarezi J.A."/>
            <person name="Labate C.A."/>
        </authorList>
    </citation>
    <scope>NUCLEOTIDE SEQUENCE</scope>
    <source>
        <strain evidence="2">MF-1</strain>
    </source>
</reference>
<comment type="caution">
    <text evidence="2">The sequence shown here is derived from an EMBL/GenBank/DDBJ whole genome shotgun (WGS) entry which is preliminary data.</text>
</comment>
<protein>
    <submittedName>
        <fullName evidence="2">Uncharacterized protein</fullName>
    </submittedName>
</protein>
<evidence type="ECO:0000313" key="2">
    <source>
        <dbReference type="EMBL" id="MBW0573053.1"/>
    </source>
</evidence>
<dbReference type="EMBL" id="AVOT02091268">
    <property type="protein sequence ID" value="MBW0573053.1"/>
    <property type="molecule type" value="Genomic_DNA"/>
</dbReference>
<accession>A0A9Q3K133</accession>
<dbReference type="AlphaFoldDB" id="A0A9Q3K133"/>
<feature type="region of interest" description="Disordered" evidence="1">
    <location>
        <begin position="1"/>
        <end position="77"/>
    </location>
</feature>
<dbReference type="Proteomes" id="UP000765509">
    <property type="component" value="Unassembled WGS sequence"/>
</dbReference>
<proteinExistence type="predicted"/>
<evidence type="ECO:0000313" key="3">
    <source>
        <dbReference type="Proteomes" id="UP000765509"/>
    </source>
</evidence>
<feature type="region of interest" description="Disordered" evidence="1">
    <location>
        <begin position="89"/>
        <end position="110"/>
    </location>
</feature>
<evidence type="ECO:0000256" key="1">
    <source>
        <dbReference type="SAM" id="MobiDB-lite"/>
    </source>
</evidence>